<proteinExistence type="predicted"/>
<organism evidence="1 2">
    <name type="scientific">Pistacia atlantica</name>
    <dbReference type="NCBI Taxonomy" id="434234"/>
    <lineage>
        <taxon>Eukaryota</taxon>
        <taxon>Viridiplantae</taxon>
        <taxon>Streptophyta</taxon>
        <taxon>Embryophyta</taxon>
        <taxon>Tracheophyta</taxon>
        <taxon>Spermatophyta</taxon>
        <taxon>Magnoliopsida</taxon>
        <taxon>eudicotyledons</taxon>
        <taxon>Gunneridae</taxon>
        <taxon>Pentapetalae</taxon>
        <taxon>rosids</taxon>
        <taxon>malvids</taxon>
        <taxon>Sapindales</taxon>
        <taxon>Anacardiaceae</taxon>
        <taxon>Pistacia</taxon>
    </lineage>
</organism>
<evidence type="ECO:0000313" key="1">
    <source>
        <dbReference type="EMBL" id="KAJ0102141.1"/>
    </source>
</evidence>
<dbReference type="EMBL" id="CM047899">
    <property type="protein sequence ID" value="KAJ0102141.1"/>
    <property type="molecule type" value="Genomic_DNA"/>
</dbReference>
<gene>
    <name evidence="1" type="ORF">Patl1_04097</name>
</gene>
<sequence>MSSTLISLVIDNTGLHGNFPEDVFRFPFLQKFNLTRNVFLTGTLPKYNWSSSLRFLDLSEANFSGKLPDTIGNLIYLNVLNLSGTSSPDTLGDLNMIDLSFSKIKGSIPTSFWNCTTITSLDLSGNKFTGEVATSLSKLSQLKSLNLSGNNFEGKFPDVAISAN</sequence>
<name>A0ACC1BSQ7_9ROSI</name>
<accession>A0ACC1BSQ7</accession>
<reference evidence="2" key="1">
    <citation type="journal article" date="2023" name="G3 (Bethesda)">
        <title>Genome assembly and association tests identify interacting loci associated with vigor, precocity, and sex in interspecific pistachio rootstocks.</title>
        <authorList>
            <person name="Palmer W."/>
            <person name="Jacygrad E."/>
            <person name="Sagayaradj S."/>
            <person name="Cavanaugh K."/>
            <person name="Han R."/>
            <person name="Bertier L."/>
            <person name="Beede B."/>
            <person name="Kafkas S."/>
            <person name="Golino D."/>
            <person name="Preece J."/>
            <person name="Michelmore R."/>
        </authorList>
    </citation>
    <scope>NUCLEOTIDE SEQUENCE [LARGE SCALE GENOMIC DNA]</scope>
</reference>
<dbReference type="Proteomes" id="UP001164250">
    <property type="component" value="Chromosome 3"/>
</dbReference>
<evidence type="ECO:0000313" key="2">
    <source>
        <dbReference type="Proteomes" id="UP001164250"/>
    </source>
</evidence>
<protein>
    <submittedName>
        <fullName evidence="1">Uncharacterized protein</fullName>
    </submittedName>
</protein>
<keyword evidence="2" id="KW-1185">Reference proteome</keyword>
<comment type="caution">
    <text evidence="1">The sequence shown here is derived from an EMBL/GenBank/DDBJ whole genome shotgun (WGS) entry which is preliminary data.</text>
</comment>